<sequence length="59" mass="6834">MAKEKTVFIGIRFPWARKEPYTRESTENTIPTQIRPKRSGTGGYRLGVFSNRGALQFRM</sequence>
<reference evidence="3" key="1">
    <citation type="submission" date="2017-09" db="EMBL/GenBank/DDBJ databases">
        <title>Depth-based differentiation of microbial function through sediment-hosted aquifers and enrichment of novel symbionts in the deep terrestrial subsurface.</title>
        <authorList>
            <person name="Probst A.J."/>
            <person name="Ladd B."/>
            <person name="Jarett J.K."/>
            <person name="Geller-Mcgrath D.E."/>
            <person name="Sieber C.M.K."/>
            <person name="Emerson J.B."/>
            <person name="Anantharaman K."/>
            <person name="Thomas B.C."/>
            <person name="Malmstrom R."/>
            <person name="Stieglmeier M."/>
            <person name="Klingl A."/>
            <person name="Woyke T."/>
            <person name="Ryan C.M."/>
            <person name="Banfield J.F."/>
        </authorList>
    </citation>
    <scope>NUCLEOTIDE SEQUENCE [LARGE SCALE GENOMIC DNA]</scope>
</reference>
<protein>
    <submittedName>
        <fullName evidence="2">Uncharacterized protein</fullName>
    </submittedName>
</protein>
<gene>
    <name evidence="2" type="ORF">CO007_01065</name>
</gene>
<comment type="caution">
    <text evidence="2">The sequence shown here is derived from an EMBL/GenBank/DDBJ whole genome shotgun (WGS) entry which is preliminary data.</text>
</comment>
<dbReference type="Proteomes" id="UP000229370">
    <property type="component" value="Unassembled WGS sequence"/>
</dbReference>
<evidence type="ECO:0000256" key="1">
    <source>
        <dbReference type="SAM" id="MobiDB-lite"/>
    </source>
</evidence>
<name>A0A2M8GNJ4_9BACT</name>
<organism evidence="2 3">
    <name type="scientific">Candidatus Roizmanbacteria bacterium CG_4_8_14_3_um_filter_36_10</name>
    <dbReference type="NCBI Taxonomy" id="1974834"/>
    <lineage>
        <taxon>Bacteria</taxon>
        <taxon>Candidatus Roizmaniibacteriota</taxon>
    </lineage>
</organism>
<evidence type="ECO:0000313" key="3">
    <source>
        <dbReference type="Proteomes" id="UP000229370"/>
    </source>
</evidence>
<evidence type="ECO:0000313" key="2">
    <source>
        <dbReference type="EMBL" id="PJC82125.1"/>
    </source>
</evidence>
<dbReference type="EMBL" id="PFQK01000024">
    <property type="protein sequence ID" value="PJC82125.1"/>
    <property type="molecule type" value="Genomic_DNA"/>
</dbReference>
<proteinExistence type="predicted"/>
<dbReference type="AlphaFoldDB" id="A0A2M8GNJ4"/>
<accession>A0A2M8GNJ4</accession>
<feature type="region of interest" description="Disordered" evidence="1">
    <location>
        <begin position="22"/>
        <end position="45"/>
    </location>
</feature>